<proteinExistence type="predicted"/>
<feature type="DNA-binding region" description="H-T-H motif" evidence="2">
    <location>
        <begin position="33"/>
        <end position="52"/>
    </location>
</feature>
<dbReference type="Gene3D" id="1.10.357.10">
    <property type="entry name" value="Tetracycline Repressor, domain 2"/>
    <property type="match status" value="1"/>
</dbReference>
<dbReference type="InterPro" id="IPR036271">
    <property type="entry name" value="Tet_transcr_reg_TetR-rel_C_sf"/>
</dbReference>
<dbReference type="Proteomes" id="UP001139493">
    <property type="component" value="Unassembled WGS sequence"/>
</dbReference>
<dbReference type="GO" id="GO:0000976">
    <property type="term" value="F:transcription cis-regulatory region binding"/>
    <property type="evidence" value="ECO:0007669"/>
    <property type="project" value="TreeGrafter"/>
</dbReference>
<evidence type="ECO:0000256" key="1">
    <source>
        <dbReference type="ARBA" id="ARBA00023125"/>
    </source>
</evidence>
<dbReference type="PANTHER" id="PTHR30055">
    <property type="entry name" value="HTH-TYPE TRANSCRIPTIONAL REGULATOR RUTR"/>
    <property type="match status" value="1"/>
</dbReference>
<protein>
    <submittedName>
        <fullName evidence="4">Transcriptional regulator, TetR family</fullName>
    </submittedName>
</protein>
<evidence type="ECO:0000259" key="3">
    <source>
        <dbReference type="PROSITE" id="PS50977"/>
    </source>
</evidence>
<evidence type="ECO:0000313" key="4">
    <source>
        <dbReference type="EMBL" id="MCP2263931.1"/>
    </source>
</evidence>
<evidence type="ECO:0000256" key="2">
    <source>
        <dbReference type="PROSITE-ProRule" id="PRU00335"/>
    </source>
</evidence>
<reference evidence="4" key="1">
    <citation type="submission" date="2022-06" db="EMBL/GenBank/DDBJ databases">
        <title>Genomic Encyclopedia of Archaeal and Bacterial Type Strains, Phase II (KMG-II): from individual species to whole genera.</title>
        <authorList>
            <person name="Goeker M."/>
        </authorList>
    </citation>
    <scope>NUCLEOTIDE SEQUENCE</scope>
    <source>
        <strain evidence="4">DSM 26652</strain>
    </source>
</reference>
<dbReference type="SUPFAM" id="SSF46689">
    <property type="entry name" value="Homeodomain-like"/>
    <property type="match status" value="1"/>
</dbReference>
<organism evidence="4 5">
    <name type="scientific">Promicromonospora thailandica</name>
    <dbReference type="NCBI Taxonomy" id="765201"/>
    <lineage>
        <taxon>Bacteria</taxon>
        <taxon>Bacillati</taxon>
        <taxon>Actinomycetota</taxon>
        <taxon>Actinomycetes</taxon>
        <taxon>Micrococcales</taxon>
        <taxon>Promicromonosporaceae</taxon>
        <taxon>Promicromonospora</taxon>
    </lineage>
</organism>
<dbReference type="EMBL" id="JAMTCS010000003">
    <property type="protein sequence ID" value="MCP2263931.1"/>
    <property type="molecule type" value="Genomic_DNA"/>
</dbReference>
<dbReference type="SUPFAM" id="SSF48498">
    <property type="entry name" value="Tetracyclin repressor-like, C-terminal domain"/>
    <property type="match status" value="1"/>
</dbReference>
<comment type="caution">
    <text evidence="4">The sequence shown here is derived from an EMBL/GenBank/DDBJ whole genome shotgun (WGS) entry which is preliminary data.</text>
</comment>
<accession>A0A9X2G8M3</accession>
<evidence type="ECO:0000313" key="5">
    <source>
        <dbReference type="Proteomes" id="UP001139493"/>
    </source>
</evidence>
<dbReference type="GO" id="GO:0003700">
    <property type="term" value="F:DNA-binding transcription factor activity"/>
    <property type="evidence" value="ECO:0007669"/>
    <property type="project" value="TreeGrafter"/>
</dbReference>
<feature type="domain" description="HTH tetR-type" evidence="3">
    <location>
        <begin position="10"/>
        <end position="70"/>
    </location>
</feature>
<keyword evidence="5" id="KW-1185">Reference proteome</keyword>
<name>A0A9X2G8M3_9MICO</name>
<keyword evidence="1 2" id="KW-0238">DNA-binding</keyword>
<dbReference type="AlphaFoldDB" id="A0A9X2G8M3"/>
<dbReference type="InterPro" id="IPR050109">
    <property type="entry name" value="HTH-type_TetR-like_transc_reg"/>
</dbReference>
<dbReference type="PANTHER" id="PTHR30055:SF226">
    <property type="entry name" value="HTH-TYPE TRANSCRIPTIONAL REGULATOR PKSA"/>
    <property type="match status" value="1"/>
</dbReference>
<dbReference type="InterPro" id="IPR001647">
    <property type="entry name" value="HTH_TetR"/>
</dbReference>
<sequence length="204" mass="22647">MIRQTGATLTGSREKVLQAAAEMIAEDMGTNLSVRAVAARAGVSTGSLRFHFPTQRELREAVLRRIYGRLVSDDPILDRSVPPRDRLVSCLRQVLAPAGVGAEARRTWTRAYEAFLVPEPTEQVRDAYLAYEREGLRRMEYWLTVLADEGALPRGDHTRAVHFLRTVLNGLSLERAMPADDQILKTETETLFTAVDAVLGPATT</sequence>
<dbReference type="Pfam" id="PF00440">
    <property type="entry name" value="TetR_N"/>
    <property type="match status" value="1"/>
</dbReference>
<dbReference type="InterPro" id="IPR009057">
    <property type="entry name" value="Homeodomain-like_sf"/>
</dbReference>
<dbReference type="PROSITE" id="PS50977">
    <property type="entry name" value="HTH_TETR_2"/>
    <property type="match status" value="1"/>
</dbReference>
<gene>
    <name evidence="4" type="ORF">APR03_001267</name>
</gene>